<feature type="compositionally biased region" description="Low complexity" evidence="2">
    <location>
        <begin position="450"/>
        <end position="469"/>
    </location>
</feature>
<dbReference type="SUPFAM" id="SSF81383">
    <property type="entry name" value="F-box domain"/>
    <property type="match status" value="1"/>
</dbReference>
<organism evidence="6 7">
    <name type="scientific">Polyrhizophydium stewartii</name>
    <dbReference type="NCBI Taxonomy" id="2732419"/>
    <lineage>
        <taxon>Eukaryota</taxon>
        <taxon>Fungi</taxon>
        <taxon>Fungi incertae sedis</taxon>
        <taxon>Chytridiomycota</taxon>
        <taxon>Chytridiomycota incertae sedis</taxon>
        <taxon>Chytridiomycetes</taxon>
        <taxon>Rhizophydiales</taxon>
        <taxon>Rhizophydiales incertae sedis</taxon>
        <taxon>Polyrhizophydium</taxon>
    </lineage>
</organism>
<feature type="region of interest" description="Disordered" evidence="2">
    <location>
        <begin position="392"/>
        <end position="469"/>
    </location>
</feature>
<dbReference type="InterPro" id="IPR001810">
    <property type="entry name" value="F-box_dom"/>
</dbReference>
<dbReference type="InterPro" id="IPR001607">
    <property type="entry name" value="Znf_UBP"/>
</dbReference>
<dbReference type="PROSITE" id="PS50271">
    <property type="entry name" value="ZF_UBP"/>
    <property type="match status" value="1"/>
</dbReference>
<evidence type="ECO:0008006" key="8">
    <source>
        <dbReference type="Google" id="ProtNLM"/>
    </source>
</evidence>
<keyword evidence="1" id="KW-0479">Metal-binding</keyword>
<feature type="domain" description="DUSP" evidence="5">
    <location>
        <begin position="222"/>
        <end position="359"/>
    </location>
</feature>
<dbReference type="PROSITE" id="PS50181">
    <property type="entry name" value="FBOX"/>
    <property type="match status" value="1"/>
</dbReference>
<feature type="compositionally biased region" description="Acidic residues" evidence="2">
    <location>
        <begin position="407"/>
        <end position="418"/>
    </location>
</feature>
<evidence type="ECO:0000256" key="1">
    <source>
        <dbReference type="PROSITE-ProRule" id="PRU00502"/>
    </source>
</evidence>
<dbReference type="InterPro" id="IPR013083">
    <property type="entry name" value="Znf_RING/FYVE/PHD"/>
</dbReference>
<dbReference type="InterPro" id="IPR006615">
    <property type="entry name" value="Pept_C19_DUSP"/>
</dbReference>
<dbReference type="Proteomes" id="UP001527925">
    <property type="component" value="Unassembled WGS sequence"/>
</dbReference>
<evidence type="ECO:0000313" key="6">
    <source>
        <dbReference type="EMBL" id="KAL2919857.1"/>
    </source>
</evidence>
<evidence type="ECO:0000313" key="7">
    <source>
        <dbReference type="Proteomes" id="UP001527925"/>
    </source>
</evidence>
<keyword evidence="1" id="KW-0862">Zinc</keyword>
<dbReference type="Gene3D" id="3.30.40.10">
    <property type="entry name" value="Zinc/RING finger domain, C3HC4 (zinc finger)"/>
    <property type="match status" value="1"/>
</dbReference>
<keyword evidence="1" id="KW-0863">Zinc-finger</keyword>
<sequence>MATAPPMRSHEPPPPLTALPPEVLQGIVGHLGDHVAVCRVARTCRALARAASANAVWRGLCRDVLGIRFHPPGVDWRRCFIATFRGAAPPICLHLNAVADADAAAAARMLADTLAGCTAPGGDARVSCSVAGCGVLTDFVWVCLDGGCGFIGCGRTSNMHAREHSLQTGHFISFKVRTLEAWCYTCSQWLGIEERHEVERRRVAQISDMIRAAAHHHRALDSDIENERRRFQRSLPMLASSDRIYFVSAKWSRAWQDYLVGNGRAPGPIDNSGLLVTMREVAELAVHGSEIVEPGTANRLGLMLKREIDLGRPLPLLDHPILRVGAGVQEDFLYMGEPMWDALVDLYGGGPPICEDELDPELHRFHIESISSFRRRLVLFEHEAVALAAAADGRPAPAQPPPHESASDEEFHDEENDVQGEAPPTPPWTVVPDPPEPSLLPADNDDEPDSASAAEQAAAPTTARRSATQ</sequence>
<accession>A0ABR4NK16</accession>
<dbReference type="SMART" id="SM00290">
    <property type="entry name" value="ZnF_UBP"/>
    <property type="match status" value="1"/>
</dbReference>
<dbReference type="Pfam" id="PF02148">
    <property type="entry name" value="zf-UBP"/>
    <property type="match status" value="1"/>
</dbReference>
<dbReference type="Gene3D" id="1.20.1280.50">
    <property type="match status" value="1"/>
</dbReference>
<dbReference type="SMART" id="SM00695">
    <property type="entry name" value="DUSP"/>
    <property type="match status" value="1"/>
</dbReference>
<name>A0ABR4NK16_9FUNG</name>
<dbReference type="EMBL" id="JADGIZ020000002">
    <property type="protein sequence ID" value="KAL2919857.1"/>
    <property type="molecule type" value="Genomic_DNA"/>
</dbReference>
<dbReference type="PROSITE" id="PS51283">
    <property type="entry name" value="DUSP"/>
    <property type="match status" value="1"/>
</dbReference>
<evidence type="ECO:0000259" key="4">
    <source>
        <dbReference type="PROSITE" id="PS50271"/>
    </source>
</evidence>
<evidence type="ECO:0000256" key="2">
    <source>
        <dbReference type="SAM" id="MobiDB-lite"/>
    </source>
</evidence>
<comment type="caution">
    <text evidence="6">The sequence shown here is derived from an EMBL/GenBank/DDBJ whole genome shotgun (WGS) entry which is preliminary data.</text>
</comment>
<dbReference type="SUPFAM" id="SSF143791">
    <property type="entry name" value="DUSP-like"/>
    <property type="match status" value="1"/>
</dbReference>
<feature type="domain" description="UBP-type" evidence="4">
    <location>
        <begin position="90"/>
        <end position="209"/>
    </location>
</feature>
<dbReference type="Pfam" id="PF06337">
    <property type="entry name" value="DUSP"/>
    <property type="match status" value="1"/>
</dbReference>
<evidence type="ECO:0000259" key="3">
    <source>
        <dbReference type="PROSITE" id="PS50181"/>
    </source>
</evidence>
<feature type="compositionally biased region" description="Pro residues" evidence="2">
    <location>
        <begin position="423"/>
        <end position="438"/>
    </location>
</feature>
<dbReference type="InterPro" id="IPR035927">
    <property type="entry name" value="DUSP-like_sf"/>
</dbReference>
<feature type="domain" description="F-box" evidence="3">
    <location>
        <begin position="13"/>
        <end position="60"/>
    </location>
</feature>
<proteinExistence type="predicted"/>
<protein>
    <recommendedName>
        <fullName evidence="8">Ubiquitinyl hydrolase 1</fullName>
    </recommendedName>
</protein>
<dbReference type="Pfam" id="PF12937">
    <property type="entry name" value="F-box-like"/>
    <property type="match status" value="1"/>
</dbReference>
<dbReference type="SUPFAM" id="SSF57850">
    <property type="entry name" value="RING/U-box"/>
    <property type="match status" value="1"/>
</dbReference>
<dbReference type="Gene3D" id="3.30.2230.10">
    <property type="entry name" value="DUSP-like"/>
    <property type="match status" value="1"/>
</dbReference>
<keyword evidence="7" id="KW-1185">Reference proteome</keyword>
<dbReference type="InterPro" id="IPR036047">
    <property type="entry name" value="F-box-like_dom_sf"/>
</dbReference>
<gene>
    <name evidence="6" type="ORF">HK105_200774</name>
</gene>
<evidence type="ECO:0000259" key="5">
    <source>
        <dbReference type="PROSITE" id="PS51283"/>
    </source>
</evidence>
<reference evidence="6 7" key="1">
    <citation type="submission" date="2023-09" db="EMBL/GenBank/DDBJ databases">
        <title>Pangenome analysis of Batrachochytrium dendrobatidis and related Chytrids.</title>
        <authorList>
            <person name="Yacoub M.N."/>
            <person name="Stajich J.E."/>
            <person name="James T.Y."/>
        </authorList>
    </citation>
    <scope>NUCLEOTIDE SEQUENCE [LARGE SCALE GENOMIC DNA]</scope>
    <source>
        <strain evidence="6 7">JEL0888</strain>
    </source>
</reference>